<dbReference type="GO" id="GO:0016020">
    <property type="term" value="C:membrane"/>
    <property type="evidence" value="ECO:0007669"/>
    <property type="project" value="UniProtKB-SubCell"/>
</dbReference>
<dbReference type="GO" id="GO:0009922">
    <property type="term" value="F:fatty acid elongase activity"/>
    <property type="evidence" value="ECO:0007669"/>
    <property type="project" value="UniProtKB-EC"/>
</dbReference>
<keyword evidence="7 11" id="KW-0472">Membrane</keyword>
<evidence type="ECO:0000259" key="12">
    <source>
        <dbReference type="Pfam" id="PF08392"/>
    </source>
</evidence>
<dbReference type="CDD" id="cd00831">
    <property type="entry name" value="CHS_like"/>
    <property type="match status" value="1"/>
</dbReference>
<evidence type="ECO:0000256" key="9">
    <source>
        <dbReference type="ARBA" id="ARBA00047375"/>
    </source>
</evidence>
<evidence type="ECO:0000256" key="1">
    <source>
        <dbReference type="ARBA" id="ARBA00004370"/>
    </source>
</evidence>
<dbReference type="Pfam" id="PF08541">
    <property type="entry name" value="ACP_syn_III_C"/>
    <property type="match status" value="1"/>
</dbReference>
<dbReference type="InterPro" id="IPR013601">
    <property type="entry name" value="FAE1_typ3_polyketide_synth"/>
</dbReference>
<keyword evidence="5 11" id="KW-0812">Transmembrane</keyword>
<comment type="subcellular location">
    <subcellularLocation>
        <location evidence="1">Membrane</location>
    </subcellularLocation>
</comment>
<dbReference type="Pfam" id="PF08392">
    <property type="entry name" value="FAE1_CUT1_RppA"/>
    <property type="match status" value="1"/>
</dbReference>
<evidence type="ECO:0000256" key="3">
    <source>
        <dbReference type="ARBA" id="ARBA00005531"/>
    </source>
</evidence>
<gene>
    <name evidence="14" type="ORF">CJ030_MR4G025840</name>
</gene>
<feature type="domain" description="FAE" evidence="12">
    <location>
        <begin position="83"/>
        <end position="369"/>
    </location>
</feature>
<evidence type="ECO:0000256" key="10">
    <source>
        <dbReference type="PIRNR" id="PIRNR036417"/>
    </source>
</evidence>
<dbReference type="EMBL" id="RXIC02000022">
    <property type="protein sequence ID" value="KAB1215192.1"/>
    <property type="molecule type" value="Genomic_DNA"/>
</dbReference>
<keyword evidence="6 11" id="KW-1133">Transmembrane helix</keyword>
<dbReference type="PIRSF" id="PIRSF036417">
    <property type="entry name" value="3-ktacl-CoA_syn"/>
    <property type="match status" value="1"/>
</dbReference>
<dbReference type="UniPathway" id="UPA00094"/>
<comment type="pathway">
    <text evidence="2 10">Lipid metabolism; fatty acid biosynthesis.</text>
</comment>
<protein>
    <recommendedName>
        <fullName evidence="10">3-ketoacyl-CoA synthase</fullName>
        <ecNumber evidence="10">2.3.1.-</ecNumber>
    </recommendedName>
</protein>
<accession>A0A6A1VQI3</accession>
<dbReference type="OrthoDB" id="329835at2759"/>
<feature type="transmembrane region" description="Helical" evidence="11">
    <location>
        <begin position="61"/>
        <end position="82"/>
    </location>
</feature>
<dbReference type="InterPro" id="IPR016039">
    <property type="entry name" value="Thiolase-like"/>
</dbReference>
<sequence length="501" mass="56252">MEYQKKQPPENELNSIKLKYVKLGYHYLMSKAMYLLVVPLTIAFAYLSIEDLVHLSNRLYKLNLGLVIPCTMLTVLLSTLFLRSRPKKVYLLNFACYKPEPNLLCSNEAFMTRSVLSGGFSEESLAFQKKILERSGFGPKTYASKSLLEVPMNISVEQARNEAEMVMFGAIDELLAKTGVKCKDIGILVVNCSLFNPVPSLSAMVVNRYKLRGNISSYNLGGMGCSSGLISIDLAKRLLQVHPNSYALVVSMESLTLNWYLGNNRSMLITNCLFRLGAAAILLSNRPSDRRRSKYQLIHTVRTHKGAHDNSYNCVFQKEDSNKRVGVVLSKDVVSVAGDALKTNITTLGPLVLPISEQLLFVANLVGRKIFKLKIKQYVPDFKLAFEHFCIHAGGRAVLDELERSLGLSEWHMEPSRMTLYRFGNTSSSSLWYGLAYCEAQGRIKKGDRAWQIGFGSGFKCNSVVWRALQTIDPANEKNNPWIDEIDEFPVFVPEISPIVI</sequence>
<evidence type="ECO:0000313" key="15">
    <source>
        <dbReference type="Proteomes" id="UP000516437"/>
    </source>
</evidence>
<keyword evidence="4 10" id="KW-0808">Transferase</keyword>
<dbReference type="AlphaFoldDB" id="A0A6A1VQI3"/>
<keyword evidence="15" id="KW-1185">Reference proteome</keyword>
<evidence type="ECO:0000313" key="14">
    <source>
        <dbReference type="EMBL" id="KAB1215192.1"/>
    </source>
</evidence>
<dbReference type="SUPFAM" id="SSF53901">
    <property type="entry name" value="Thiolase-like"/>
    <property type="match status" value="2"/>
</dbReference>
<evidence type="ECO:0000259" key="13">
    <source>
        <dbReference type="Pfam" id="PF08541"/>
    </source>
</evidence>
<evidence type="ECO:0000256" key="7">
    <source>
        <dbReference type="ARBA" id="ARBA00023136"/>
    </source>
</evidence>
<dbReference type="InterPro" id="IPR012392">
    <property type="entry name" value="3-ktacl-CoA_syn"/>
</dbReference>
<evidence type="ECO:0000256" key="2">
    <source>
        <dbReference type="ARBA" id="ARBA00005194"/>
    </source>
</evidence>
<dbReference type="Proteomes" id="UP000516437">
    <property type="component" value="Chromosome 4"/>
</dbReference>
<evidence type="ECO:0000256" key="8">
    <source>
        <dbReference type="ARBA" id="ARBA00023315"/>
    </source>
</evidence>
<feature type="domain" description="Beta-ketoacyl-[acyl-carrier-protein] synthase III C-terminal" evidence="13">
    <location>
        <begin position="387"/>
        <end position="467"/>
    </location>
</feature>
<comment type="catalytic activity">
    <reaction evidence="9">
        <text>a very-long-chain acyl-CoA + malonyl-CoA + H(+) = a very-long-chain 3-oxoacyl-CoA + CO2 + CoA</text>
        <dbReference type="Rhea" id="RHEA:32727"/>
        <dbReference type="ChEBI" id="CHEBI:15378"/>
        <dbReference type="ChEBI" id="CHEBI:16526"/>
        <dbReference type="ChEBI" id="CHEBI:57287"/>
        <dbReference type="ChEBI" id="CHEBI:57384"/>
        <dbReference type="ChEBI" id="CHEBI:90725"/>
        <dbReference type="ChEBI" id="CHEBI:90736"/>
        <dbReference type="EC" id="2.3.1.199"/>
    </reaction>
</comment>
<proteinExistence type="inferred from homology"/>
<dbReference type="PANTHER" id="PTHR31561">
    <property type="entry name" value="3-KETOACYL-COA SYNTHASE"/>
    <property type="match status" value="1"/>
</dbReference>
<dbReference type="GO" id="GO:0006633">
    <property type="term" value="P:fatty acid biosynthetic process"/>
    <property type="evidence" value="ECO:0007669"/>
    <property type="project" value="UniProtKB-UniPathway"/>
</dbReference>
<dbReference type="InterPro" id="IPR013747">
    <property type="entry name" value="ACP_syn_III_C"/>
</dbReference>
<comment type="similarity">
    <text evidence="3 10">Belongs to the thiolase-like superfamily. Chalcone/stilbene synthases family.</text>
</comment>
<evidence type="ECO:0000256" key="4">
    <source>
        <dbReference type="ARBA" id="ARBA00022679"/>
    </source>
</evidence>
<feature type="transmembrane region" description="Helical" evidence="11">
    <location>
        <begin position="32"/>
        <end position="49"/>
    </location>
</feature>
<comment type="caution">
    <text evidence="14">The sequence shown here is derived from an EMBL/GenBank/DDBJ whole genome shotgun (WGS) entry which is preliminary data.</text>
</comment>
<dbReference type="Gene3D" id="3.40.47.10">
    <property type="match status" value="1"/>
</dbReference>
<evidence type="ECO:0000256" key="6">
    <source>
        <dbReference type="ARBA" id="ARBA00022989"/>
    </source>
</evidence>
<evidence type="ECO:0000256" key="5">
    <source>
        <dbReference type="ARBA" id="ARBA00022692"/>
    </source>
</evidence>
<name>A0A6A1VQI3_9ROSI</name>
<keyword evidence="8 10" id="KW-0012">Acyltransferase</keyword>
<evidence type="ECO:0000256" key="11">
    <source>
        <dbReference type="SAM" id="Phobius"/>
    </source>
</evidence>
<dbReference type="EC" id="2.3.1.-" evidence="10"/>
<dbReference type="FunFam" id="3.40.47.10:FF:000028">
    <property type="entry name" value="3-ketoacyl-CoA synthase"/>
    <property type="match status" value="1"/>
</dbReference>
<reference evidence="14 15" key="1">
    <citation type="journal article" date="2019" name="Plant Biotechnol. J.">
        <title>The red bayberry genome and genetic basis of sex determination.</title>
        <authorList>
            <person name="Jia H.M."/>
            <person name="Jia H.J."/>
            <person name="Cai Q.L."/>
            <person name="Wang Y."/>
            <person name="Zhao H.B."/>
            <person name="Yang W.F."/>
            <person name="Wang G.Y."/>
            <person name="Li Y.H."/>
            <person name="Zhan D.L."/>
            <person name="Shen Y.T."/>
            <person name="Niu Q.F."/>
            <person name="Chang L."/>
            <person name="Qiu J."/>
            <person name="Zhao L."/>
            <person name="Xie H.B."/>
            <person name="Fu W.Y."/>
            <person name="Jin J."/>
            <person name="Li X.W."/>
            <person name="Jiao Y."/>
            <person name="Zhou C.C."/>
            <person name="Tu T."/>
            <person name="Chai C.Y."/>
            <person name="Gao J.L."/>
            <person name="Fan L.J."/>
            <person name="van de Weg E."/>
            <person name="Wang J.Y."/>
            <person name="Gao Z.S."/>
        </authorList>
    </citation>
    <scope>NUCLEOTIDE SEQUENCE [LARGE SCALE GENOMIC DNA]</scope>
    <source>
        <tissue evidence="14">Leaves</tissue>
    </source>
</reference>
<organism evidence="14 15">
    <name type="scientific">Morella rubra</name>
    <name type="common">Chinese bayberry</name>
    <dbReference type="NCBI Taxonomy" id="262757"/>
    <lineage>
        <taxon>Eukaryota</taxon>
        <taxon>Viridiplantae</taxon>
        <taxon>Streptophyta</taxon>
        <taxon>Embryophyta</taxon>
        <taxon>Tracheophyta</taxon>
        <taxon>Spermatophyta</taxon>
        <taxon>Magnoliopsida</taxon>
        <taxon>eudicotyledons</taxon>
        <taxon>Gunneridae</taxon>
        <taxon>Pentapetalae</taxon>
        <taxon>rosids</taxon>
        <taxon>fabids</taxon>
        <taxon>Fagales</taxon>
        <taxon>Myricaceae</taxon>
        <taxon>Morella</taxon>
    </lineage>
</organism>